<proteinExistence type="predicted"/>
<evidence type="ECO:0000313" key="1">
    <source>
        <dbReference type="EMBL" id="GBO06170.1"/>
    </source>
</evidence>
<keyword evidence="2" id="KW-1185">Reference proteome</keyword>
<dbReference type="Proteomes" id="UP000499080">
    <property type="component" value="Unassembled WGS sequence"/>
</dbReference>
<name>A0A4Y2U3D9_ARAVE</name>
<protein>
    <submittedName>
        <fullName evidence="1">Uncharacterized protein</fullName>
    </submittedName>
</protein>
<gene>
    <name evidence="1" type="ORF">AVEN_186715_1</name>
</gene>
<dbReference type="AlphaFoldDB" id="A0A4Y2U3D9"/>
<comment type="caution">
    <text evidence="1">The sequence shown here is derived from an EMBL/GenBank/DDBJ whole genome shotgun (WGS) entry which is preliminary data.</text>
</comment>
<organism evidence="1 2">
    <name type="scientific">Araneus ventricosus</name>
    <name type="common">Orbweaver spider</name>
    <name type="synonym">Epeira ventricosa</name>
    <dbReference type="NCBI Taxonomy" id="182803"/>
    <lineage>
        <taxon>Eukaryota</taxon>
        <taxon>Metazoa</taxon>
        <taxon>Ecdysozoa</taxon>
        <taxon>Arthropoda</taxon>
        <taxon>Chelicerata</taxon>
        <taxon>Arachnida</taxon>
        <taxon>Araneae</taxon>
        <taxon>Araneomorphae</taxon>
        <taxon>Entelegynae</taxon>
        <taxon>Araneoidea</taxon>
        <taxon>Araneidae</taxon>
        <taxon>Araneus</taxon>
    </lineage>
</organism>
<dbReference type="EMBL" id="BGPR01032590">
    <property type="protein sequence ID" value="GBO06170.1"/>
    <property type="molecule type" value="Genomic_DNA"/>
</dbReference>
<reference evidence="1 2" key="1">
    <citation type="journal article" date="2019" name="Sci. Rep.">
        <title>Orb-weaving spider Araneus ventricosus genome elucidates the spidroin gene catalogue.</title>
        <authorList>
            <person name="Kono N."/>
            <person name="Nakamura H."/>
            <person name="Ohtoshi R."/>
            <person name="Moran D.A.P."/>
            <person name="Shinohara A."/>
            <person name="Yoshida Y."/>
            <person name="Fujiwara M."/>
            <person name="Mori M."/>
            <person name="Tomita M."/>
            <person name="Arakawa K."/>
        </authorList>
    </citation>
    <scope>NUCLEOTIDE SEQUENCE [LARGE SCALE GENOMIC DNA]</scope>
</reference>
<sequence length="118" mass="13228">MEIQGLSVAKFSLVILTSRFEATRGLLLDEPRNFEPRLDAESDTPSPNFQTTPVAGHLATTYDLASSRPHTRQIFSGIGFPAWDPPAPRPRPCHLGPQRCLTMELLVKGEEQHCYKLR</sequence>
<evidence type="ECO:0000313" key="2">
    <source>
        <dbReference type="Proteomes" id="UP000499080"/>
    </source>
</evidence>
<accession>A0A4Y2U3D9</accession>